<dbReference type="KEGG" id="aol:S58_34450"/>
<evidence type="ECO:0000313" key="4">
    <source>
        <dbReference type="Proteomes" id="UP000011841"/>
    </source>
</evidence>
<dbReference type="Proteomes" id="UP000011841">
    <property type="component" value="Chromosome"/>
</dbReference>
<dbReference type="HOGENOM" id="CLU_171100_2_0_5"/>
<keyword evidence="4" id="KW-1185">Reference proteome</keyword>
<dbReference type="AlphaFoldDB" id="M4Z790"/>
<reference evidence="3 4" key="1">
    <citation type="journal article" date="2013" name="Appl. Environ. Microbiol.">
        <title>Genome analysis suggests that the soil oligotrophic bacterium Agromonas oligotrophica (Bradyrhizobium oligotrophicum) is a nitrogen-fixing symbiont of Aeschynomene indica.</title>
        <authorList>
            <person name="Okubo T."/>
            <person name="Fukushima S."/>
            <person name="Itakura M."/>
            <person name="Oshima K."/>
            <person name="Longtonglang A."/>
            <person name="Teaumroong N."/>
            <person name="Mitsui H."/>
            <person name="Hattori M."/>
            <person name="Hattori R."/>
            <person name="Hattori T."/>
            <person name="Minamisawa K."/>
        </authorList>
    </citation>
    <scope>NUCLEOTIDE SEQUENCE [LARGE SCALE GENOMIC DNA]</scope>
    <source>
        <strain evidence="3 4">S58</strain>
    </source>
</reference>
<dbReference type="eggNOG" id="ENOG50314K9">
    <property type="taxonomic scope" value="Bacteria"/>
</dbReference>
<name>M4Z790_9BRAD</name>
<evidence type="ECO:0000313" key="3">
    <source>
        <dbReference type="EMBL" id="BAM89438.1"/>
    </source>
</evidence>
<dbReference type="InterPro" id="IPR021937">
    <property type="entry name" value="DUF3551"/>
</dbReference>
<organism evidence="3 4">
    <name type="scientific">Bradyrhizobium oligotrophicum S58</name>
    <dbReference type="NCBI Taxonomy" id="1245469"/>
    <lineage>
        <taxon>Bacteria</taxon>
        <taxon>Pseudomonadati</taxon>
        <taxon>Pseudomonadota</taxon>
        <taxon>Alphaproteobacteria</taxon>
        <taxon>Hyphomicrobiales</taxon>
        <taxon>Nitrobacteraceae</taxon>
        <taxon>Bradyrhizobium</taxon>
    </lineage>
</organism>
<evidence type="ECO:0000256" key="1">
    <source>
        <dbReference type="SAM" id="MobiDB-lite"/>
    </source>
</evidence>
<feature type="chain" id="PRO_5004061745" description="DUF3551 domain-containing protein" evidence="2">
    <location>
        <begin position="25"/>
        <end position="111"/>
    </location>
</feature>
<protein>
    <recommendedName>
        <fullName evidence="5">DUF3551 domain-containing protein</fullName>
    </recommendedName>
</protein>
<dbReference type="PATRIC" id="fig|1245469.3.peg.3520"/>
<evidence type="ECO:0000256" key="2">
    <source>
        <dbReference type="SAM" id="SignalP"/>
    </source>
</evidence>
<sequence>MREVLLAAMAAAGLVVAAHVPAQAVGVRHAFCLQGDQFPGLSNCTFDTYAQCQATASGRLLYCVANPYFAGVSNDPRATPYPYPHRQRIRPRPPAPNPFAPLPNLFEFEED</sequence>
<feature type="signal peptide" evidence="2">
    <location>
        <begin position="1"/>
        <end position="24"/>
    </location>
</feature>
<feature type="compositionally biased region" description="Pro residues" evidence="1">
    <location>
        <begin position="92"/>
        <end position="101"/>
    </location>
</feature>
<feature type="region of interest" description="Disordered" evidence="1">
    <location>
        <begin position="80"/>
        <end position="111"/>
    </location>
</feature>
<feature type="compositionally biased region" description="Low complexity" evidence="1">
    <location>
        <begin position="102"/>
        <end position="111"/>
    </location>
</feature>
<evidence type="ECO:0008006" key="5">
    <source>
        <dbReference type="Google" id="ProtNLM"/>
    </source>
</evidence>
<gene>
    <name evidence="3" type="ORF">S58_34450</name>
</gene>
<keyword evidence="2" id="KW-0732">Signal</keyword>
<proteinExistence type="predicted"/>
<dbReference type="EMBL" id="AP012603">
    <property type="protein sequence ID" value="BAM89438.1"/>
    <property type="molecule type" value="Genomic_DNA"/>
</dbReference>
<dbReference type="Pfam" id="PF12071">
    <property type="entry name" value="DUF3551"/>
    <property type="match status" value="1"/>
</dbReference>
<dbReference type="GeneID" id="301817291"/>
<accession>M4Z790</accession>
<dbReference type="RefSeq" id="WP_015666550.1">
    <property type="nucleotide sequence ID" value="NC_020453.1"/>
</dbReference>
<dbReference type="OrthoDB" id="8141409at2"/>